<organism evidence="3 4">
    <name type="scientific">Puccinia triticina</name>
    <dbReference type="NCBI Taxonomy" id="208348"/>
    <lineage>
        <taxon>Eukaryota</taxon>
        <taxon>Fungi</taxon>
        <taxon>Dikarya</taxon>
        <taxon>Basidiomycota</taxon>
        <taxon>Pucciniomycotina</taxon>
        <taxon>Pucciniomycetes</taxon>
        <taxon>Pucciniales</taxon>
        <taxon>Pucciniaceae</taxon>
        <taxon>Puccinia</taxon>
    </lineage>
</organism>
<accession>A0ABY7CL32</accession>
<feature type="region of interest" description="Disordered" evidence="2">
    <location>
        <begin position="144"/>
        <end position="205"/>
    </location>
</feature>
<keyword evidence="4" id="KW-1185">Reference proteome</keyword>
<feature type="region of interest" description="Disordered" evidence="2">
    <location>
        <begin position="24"/>
        <end position="81"/>
    </location>
</feature>
<evidence type="ECO:0000313" key="3">
    <source>
        <dbReference type="EMBL" id="WAQ85795.1"/>
    </source>
</evidence>
<evidence type="ECO:0000256" key="1">
    <source>
        <dbReference type="SAM" id="Coils"/>
    </source>
</evidence>
<dbReference type="Proteomes" id="UP001164743">
    <property type="component" value="Chromosome 6A"/>
</dbReference>
<sequence>MQNVNTEDFPSIWENLDQREVLHLGPPSANIKTASKATTSRTLDAEKKPSTVPQPLKTNPVNEKAQAPKQNGNKPSTKWLKGRKEKLQKILAGLKLQKKQAKDVVKDTQVKLENARKNVRDGIHRSAATGRNDRPGNNYYYYYGGSSSNYQGSPDHQGCPEQEAIPEQQAIPSVQDEDSLGIPDVETLGIPDVETEESSNALSLS</sequence>
<name>A0ABY7CL32_9BASI</name>
<protein>
    <recommendedName>
        <fullName evidence="5">No apical meristem-associated C-terminal domain-containing protein</fullName>
    </recommendedName>
</protein>
<evidence type="ECO:0000313" key="4">
    <source>
        <dbReference type="Proteomes" id="UP001164743"/>
    </source>
</evidence>
<feature type="compositionally biased region" description="Polar residues" evidence="2">
    <location>
        <begin position="30"/>
        <end position="42"/>
    </location>
</feature>
<dbReference type="GeneID" id="77811023"/>
<feature type="coiled-coil region" evidence="1">
    <location>
        <begin position="84"/>
        <end position="118"/>
    </location>
</feature>
<reference evidence="3" key="1">
    <citation type="submission" date="2022-10" db="EMBL/GenBank/DDBJ databases">
        <title>Puccinia triticina Genome sequencing and assembly.</title>
        <authorList>
            <person name="Li C."/>
        </authorList>
    </citation>
    <scope>NUCLEOTIDE SEQUENCE</scope>
    <source>
        <strain evidence="3">Pt15</strain>
    </source>
</reference>
<keyword evidence="1" id="KW-0175">Coiled coil</keyword>
<dbReference type="EMBL" id="CP110426">
    <property type="protein sequence ID" value="WAQ85795.1"/>
    <property type="molecule type" value="Genomic_DNA"/>
</dbReference>
<proteinExistence type="predicted"/>
<evidence type="ECO:0008006" key="5">
    <source>
        <dbReference type="Google" id="ProtNLM"/>
    </source>
</evidence>
<gene>
    <name evidence="3" type="ORF">PtA15_6A424</name>
</gene>
<dbReference type="RefSeq" id="XP_053021350.1">
    <property type="nucleotide sequence ID" value="XM_053170128.1"/>
</dbReference>
<feature type="compositionally biased region" description="Polar residues" evidence="2">
    <location>
        <begin position="51"/>
        <end position="61"/>
    </location>
</feature>
<evidence type="ECO:0000256" key="2">
    <source>
        <dbReference type="SAM" id="MobiDB-lite"/>
    </source>
</evidence>